<organism evidence="2 3">
    <name type="scientific">Cyclobacterium jeungdonense</name>
    <dbReference type="NCBI Taxonomy" id="708087"/>
    <lineage>
        <taxon>Bacteria</taxon>
        <taxon>Pseudomonadati</taxon>
        <taxon>Bacteroidota</taxon>
        <taxon>Cytophagia</taxon>
        <taxon>Cytophagales</taxon>
        <taxon>Cyclobacteriaceae</taxon>
        <taxon>Cyclobacterium</taxon>
    </lineage>
</organism>
<protein>
    <submittedName>
        <fullName evidence="2">PepSY-associated TM helix domain-containing protein</fullName>
    </submittedName>
</protein>
<proteinExistence type="predicted"/>
<sequence>MTIRKFLAKTHLVIGLSTGVLFTIIALSGALYTWEPEFSRLMYHQQVAEEGKPFISISEIRNTLEKTFPEGDFRTALYRDPESSIEVLLYAPGTYYLAQLNPYTAELIHLQDMNKGWINYVKKLHRNLLLGEAGREIVHWITLLALPMLISGLVIWWPANGWPRKNKFYLRWSLSPKKLNYNLHSILGFYASWILFFAVITGIYWGFGAVRTTVKQLSGETKINWETPLSSDPGTGQGAGNDAMLNRLISEYHAEFRGSEVRISIPHKKEDPIHLSIIDPNKGITEINHYYHDQYTGDRIQGNFLNGLSSEISTFNVINGMVYDIHFGSILGLPGRVLVFLGSLIAGSLPITGFIIWWAKRKKRPKK</sequence>
<dbReference type="InterPro" id="IPR005625">
    <property type="entry name" value="PepSY-ass_TM"/>
</dbReference>
<dbReference type="EMBL" id="JAUFQS010000004">
    <property type="protein sequence ID" value="MDN3686988.1"/>
    <property type="molecule type" value="Genomic_DNA"/>
</dbReference>
<feature type="transmembrane region" description="Helical" evidence="1">
    <location>
        <begin position="12"/>
        <end position="34"/>
    </location>
</feature>
<gene>
    <name evidence="2" type="ORF">QWZ15_04035</name>
</gene>
<keyword evidence="1" id="KW-0812">Transmembrane</keyword>
<comment type="caution">
    <text evidence="2">The sequence shown here is derived from an EMBL/GenBank/DDBJ whole genome shotgun (WGS) entry which is preliminary data.</text>
</comment>
<keyword evidence="1" id="KW-1133">Transmembrane helix</keyword>
<evidence type="ECO:0000313" key="3">
    <source>
        <dbReference type="Proteomes" id="UP001236663"/>
    </source>
</evidence>
<feature type="transmembrane region" description="Helical" evidence="1">
    <location>
        <begin position="137"/>
        <end position="159"/>
    </location>
</feature>
<name>A0ABT8C5B9_9BACT</name>
<dbReference type="RefSeq" id="WP_163383882.1">
    <property type="nucleotide sequence ID" value="NZ_JAUFQS010000004.1"/>
</dbReference>
<evidence type="ECO:0000313" key="2">
    <source>
        <dbReference type="EMBL" id="MDN3686988.1"/>
    </source>
</evidence>
<feature type="transmembrane region" description="Helical" evidence="1">
    <location>
        <begin position="337"/>
        <end position="359"/>
    </location>
</feature>
<feature type="transmembrane region" description="Helical" evidence="1">
    <location>
        <begin position="179"/>
        <end position="207"/>
    </location>
</feature>
<keyword evidence="3" id="KW-1185">Reference proteome</keyword>
<evidence type="ECO:0000256" key="1">
    <source>
        <dbReference type="SAM" id="Phobius"/>
    </source>
</evidence>
<reference evidence="3" key="1">
    <citation type="journal article" date="2019" name="Int. J. Syst. Evol. Microbiol.">
        <title>The Global Catalogue of Microorganisms (GCM) 10K type strain sequencing project: providing services to taxonomists for standard genome sequencing and annotation.</title>
        <authorList>
            <consortium name="The Broad Institute Genomics Platform"/>
            <consortium name="The Broad Institute Genome Sequencing Center for Infectious Disease"/>
            <person name="Wu L."/>
            <person name="Ma J."/>
        </authorList>
    </citation>
    <scope>NUCLEOTIDE SEQUENCE [LARGE SCALE GENOMIC DNA]</scope>
    <source>
        <strain evidence="3">CECT 7706</strain>
    </source>
</reference>
<accession>A0ABT8C5B9</accession>
<dbReference type="Proteomes" id="UP001236663">
    <property type="component" value="Unassembled WGS sequence"/>
</dbReference>
<keyword evidence="1" id="KW-0472">Membrane</keyword>
<dbReference type="PANTHER" id="PTHR34219">
    <property type="entry name" value="IRON-REGULATED INNER MEMBRANE PROTEIN-RELATED"/>
    <property type="match status" value="1"/>
</dbReference>
<dbReference type="Pfam" id="PF03929">
    <property type="entry name" value="PepSY_TM"/>
    <property type="match status" value="1"/>
</dbReference>